<accession>A0A9R1XQT2</accession>
<gene>
    <name evidence="1" type="ORF">LSAT_V11C300117600</name>
</gene>
<reference evidence="1 2" key="1">
    <citation type="journal article" date="2017" name="Nat. Commun.">
        <title>Genome assembly with in vitro proximity ligation data and whole-genome triplication in lettuce.</title>
        <authorList>
            <person name="Reyes-Chin-Wo S."/>
            <person name="Wang Z."/>
            <person name="Yang X."/>
            <person name="Kozik A."/>
            <person name="Arikit S."/>
            <person name="Song C."/>
            <person name="Xia L."/>
            <person name="Froenicke L."/>
            <person name="Lavelle D.O."/>
            <person name="Truco M.J."/>
            <person name="Xia R."/>
            <person name="Zhu S."/>
            <person name="Xu C."/>
            <person name="Xu H."/>
            <person name="Xu X."/>
            <person name="Cox K."/>
            <person name="Korf I."/>
            <person name="Meyers B.C."/>
            <person name="Michelmore R.W."/>
        </authorList>
    </citation>
    <scope>NUCLEOTIDE SEQUENCE [LARGE SCALE GENOMIC DNA]</scope>
    <source>
        <strain evidence="2">cv. Salinas</strain>
        <tissue evidence="1">Seedlings</tissue>
    </source>
</reference>
<keyword evidence="2" id="KW-1185">Reference proteome</keyword>
<comment type="caution">
    <text evidence="1">The sequence shown here is derived from an EMBL/GenBank/DDBJ whole genome shotgun (WGS) entry which is preliminary data.</text>
</comment>
<dbReference type="EMBL" id="NBSK02000003">
    <property type="protein sequence ID" value="KAJ0218419.1"/>
    <property type="molecule type" value="Genomic_DNA"/>
</dbReference>
<dbReference type="Proteomes" id="UP000235145">
    <property type="component" value="Unassembled WGS sequence"/>
</dbReference>
<name>A0A9R1XQT2_LACSA</name>
<organism evidence="1 2">
    <name type="scientific">Lactuca sativa</name>
    <name type="common">Garden lettuce</name>
    <dbReference type="NCBI Taxonomy" id="4236"/>
    <lineage>
        <taxon>Eukaryota</taxon>
        <taxon>Viridiplantae</taxon>
        <taxon>Streptophyta</taxon>
        <taxon>Embryophyta</taxon>
        <taxon>Tracheophyta</taxon>
        <taxon>Spermatophyta</taxon>
        <taxon>Magnoliopsida</taxon>
        <taxon>eudicotyledons</taxon>
        <taxon>Gunneridae</taxon>
        <taxon>Pentapetalae</taxon>
        <taxon>asterids</taxon>
        <taxon>campanulids</taxon>
        <taxon>Asterales</taxon>
        <taxon>Asteraceae</taxon>
        <taxon>Cichorioideae</taxon>
        <taxon>Cichorieae</taxon>
        <taxon>Lactucinae</taxon>
        <taxon>Lactuca</taxon>
    </lineage>
</organism>
<dbReference type="AlphaFoldDB" id="A0A9R1XQT2"/>
<evidence type="ECO:0000313" key="2">
    <source>
        <dbReference type="Proteomes" id="UP000235145"/>
    </source>
</evidence>
<sequence>MHPITMLARTPAIHVHGLPERIIGLFSPFFSTEQSSDIGTEDAGKRTEISRIGAGTGGTERLFALLKGFDAGLQFVTLIGVAVGNGNAGGHEYTTQITHFMVKSSGWVCIVF</sequence>
<evidence type="ECO:0000313" key="1">
    <source>
        <dbReference type="EMBL" id="KAJ0218419.1"/>
    </source>
</evidence>
<proteinExistence type="predicted"/>
<protein>
    <submittedName>
        <fullName evidence="1">Uncharacterized protein</fullName>
    </submittedName>
</protein>